<dbReference type="OrthoDB" id="2155169at2759"/>
<evidence type="ECO:0000313" key="2">
    <source>
        <dbReference type="Proteomes" id="UP000030755"/>
    </source>
</evidence>
<name>A0A075B0H8_ROZAC</name>
<evidence type="ECO:0000313" key="1">
    <source>
        <dbReference type="EMBL" id="EPZ36026.1"/>
    </source>
</evidence>
<proteinExistence type="predicted"/>
<accession>A0A075B0H8</accession>
<dbReference type="Proteomes" id="UP000030755">
    <property type="component" value="Unassembled WGS sequence"/>
</dbReference>
<sequence>MFTDTTEFLLSNKDKLLIQLTALQVLQLQEDLLDRPFVDPLYMDEAYLIDELMKKEDDFHIELFSSVYKCLMYWSLKDSNAKIYVQQKIEWLLNFVLSMRLIMKLRDNLGESMPSFRCCKFVIITINKMINILRDNAFSLMFDLLVRIKDMIQTYLRQQNKVEDVNIEDNYDIVELNKNLVEIGDECDIDMECLSSVLTLKVDTDKTIQRGFAYANMDYIWLEVDHSPDRLILQSTDKDNMTIVKSASKGTLQMFKTELLWLGNEIVSHKDGNSSSAVSDEKKVALRLDGKIDVFKGKYPSEPSLLSEESLSASSKSSQKEKLYFIGIYTKNKVFRFYPFLEEEVGRIGAIFNHLTGMSLMNEAEIIHSIYTQNIIKLRYKVLEKLMKTPSPYIETMVELHKIITQLCDEENEVTKEAFEELRKLWHGAKSEDVQIKILLTIDRLLTPIILKSNDPLTITIFNWLCHLEDTLSPYKSPTAFKMAIALTKKAKSLQLDRLPAIFDHEVPVHFQKFKEFCHYQHSLLKSTHLKL</sequence>
<keyword evidence="2" id="KW-1185">Reference proteome</keyword>
<protein>
    <submittedName>
        <fullName evidence="1">Uncharacterized protein</fullName>
    </submittedName>
</protein>
<dbReference type="HOGENOM" id="CLU_512052_0_0_1"/>
<gene>
    <name evidence="1" type="ORF">O9G_002669</name>
</gene>
<organism evidence="1 2">
    <name type="scientific">Rozella allomycis (strain CSF55)</name>
    <dbReference type="NCBI Taxonomy" id="988480"/>
    <lineage>
        <taxon>Eukaryota</taxon>
        <taxon>Fungi</taxon>
        <taxon>Fungi incertae sedis</taxon>
        <taxon>Cryptomycota</taxon>
        <taxon>Cryptomycota incertae sedis</taxon>
        <taxon>Rozella</taxon>
    </lineage>
</organism>
<reference evidence="1 2" key="1">
    <citation type="journal article" date="2013" name="Curr. Biol.">
        <title>Shared signatures of parasitism and phylogenomics unite Cryptomycota and microsporidia.</title>
        <authorList>
            <person name="James T.Y."/>
            <person name="Pelin A."/>
            <person name="Bonen L."/>
            <person name="Ahrendt S."/>
            <person name="Sain D."/>
            <person name="Corradi N."/>
            <person name="Stajich J.E."/>
        </authorList>
    </citation>
    <scope>NUCLEOTIDE SEQUENCE [LARGE SCALE GENOMIC DNA]</scope>
    <source>
        <strain evidence="1 2">CSF55</strain>
    </source>
</reference>
<dbReference type="EMBL" id="KE560678">
    <property type="protein sequence ID" value="EPZ36026.1"/>
    <property type="molecule type" value="Genomic_DNA"/>
</dbReference>
<dbReference type="AlphaFoldDB" id="A0A075B0H8"/>